<feature type="compositionally biased region" description="Polar residues" evidence="6">
    <location>
        <begin position="610"/>
        <end position="629"/>
    </location>
</feature>
<dbReference type="InterPro" id="IPR000315">
    <property type="entry name" value="Znf_B-box"/>
</dbReference>
<dbReference type="Pfam" id="PF00643">
    <property type="entry name" value="zf-B_box"/>
    <property type="match status" value="1"/>
</dbReference>
<dbReference type="SMART" id="SM00336">
    <property type="entry name" value="BBOX"/>
    <property type="match status" value="1"/>
</dbReference>
<feature type="coiled-coil region" evidence="5">
    <location>
        <begin position="379"/>
        <end position="421"/>
    </location>
</feature>
<reference evidence="8" key="1">
    <citation type="journal article" date="2022" name="bioRxiv">
        <title>Sequencing and chromosome-scale assembly of the giantPleurodeles waltlgenome.</title>
        <authorList>
            <person name="Brown T."/>
            <person name="Elewa A."/>
            <person name="Iarovenko S."/>
            <person name="Subramanian E."/>
            <person name="Araus A.J."/>
            <person name="Petzold A."/>
            <person name="Susuki M."/>
            <person name="Suzuki K.-i.T."/>
            <person name="Hayashi T."/>
            <person name="Toyoda A."/>
            <person name="Oliveira C."/>
            <person name="Osipova E."/>
            <person name="Leigh N.D."/>
            <person name="Simon A."/>
            <person name="Yun M.H."/>
        </authorList>
    </citation>
    <scope>NUCLEOTIDE SEQUENCE</scope>
    <source>
        <strain evidence="8">20211129_DDA</strain>
        <tissue evidence="8">Liver</tissue>
    </source>
</reference>
<feature type="compositionally biased region" description="Polar residues" evidence="6">
    <location>
        <begin position="57"/>
        <end position="67"/>
    </location>
</feature>
<feature type="region of interest" description="Disordered" evidence="6">
    <location>
        <begin position="610"/>
        <end position="648"/>
    </location>
</feature>
<evidence type="ECO:0000256" key="6">
    <source>
        <dbReference type="SAM" id="MobiDB-lite"/>
    </source>
</evidence>
<evidence type="ECO:0000256" key="4">
    <source>
        <dbReference type="PROSITE-ProRule" id="PRU00024"/>
    </source>
</evidence>
<dbReference type="CDD" id="cd19769">
    <property type="entry name" value="Bbox2_TRIM16-like"/>
    <property type="match status" value="1"/>
</dbReference>
<keyword evidence="2 4" id="KW-0863">Zinc-finger</keyword>
<dbReference type="PANTHER" id="PTHR25465">
    <property type="entry name" value="B-BOX DOMAIN CONTAINING"/>
    <property type="match status" value="1"/>
</dbReference>
<dbReference type="AlphaFoldDB" id="A0AAV7ULT3"/>
<dbReference type="FunFam" id="3.30.160.60:FF:000903">
    <property type="entry name" value="Tripartite motif-containing protein 29"/>
    <property type="match status" value="1"/>
</dbReference>
<feature type="region of interest" description="Disordered" evidence="6">
    <location>
        <begin position="187"/>
        <end position="220"/>
    </location>
</feature>
<protein>
    <recommendedName>
        <fullName evidence="7">B box-type domain-containing protein</fullName>
    </recommendedName>
</protein>
<evidence type="ECO:0000256" key="3">
    <source>
        <dbReference type="ARBA" id="ARBA00022833"/>
    </source>
</evidence>
<proteinExistence type="predicted"/>
<dbReference type="SUPFAM" id="SSF57845">
    <property type="entry name" value="B-box zinc-binding domain"/>
    <property type="match status" value="1"/>
</dbReference>
<dbReference type="Gene3D" id="4.10.830.40">
    <property type="match status" value="1"/>
</dbReference>
<keyword evidence="3" id="KW-0862">Zinc</keyword>
<evidence type="ECO:0000313" key="8">
    <source>
        <dbReference type="EMBL" id="KAJ1189762.1"/>
    </source>
</evidence>
<keyword evidence="5" id="KW-0175">Coiled coil</keyword>
<evidence type="ECO:0000313" key="9">
    <source>
        <dbReference type="Proteomes" id="UP001066276"/>
    </source>
</evidence>
<evidence type="ECO:0000256" key="2">
    <source>
        <dbReference type="ARBA" id="ARBA00022771"/>
    </source>
</evidence>
<dbReference type="PANTHER" id="PTHR25465:SF7">
    <property type="entry name" value="TRIPARTITE MOTIF-CONTAINING PROTEIN 29"/>
    <property type="match status" value="1"/>
</dbReference>
<dbReference type="GO" id="GO:0008270">
    <property type="term" value="F:zinc ion binding"/>
    <property type="evidence" value="ECO:0007669"/>
    <property type="project" value="UniProtKB-KW"/>
</dbReference>
<dbReference type="EMBL" id="JANPWB010000005">
    <property type="protein sequence ID" value="KAJ1189762.1"/>
    <property type="molecule type" value="Genomic_DNA"/>
</dbReference>
<dbReference type="Proteomes" id="UP001066276">
    <property type="component" value="Chromosome 3_1"/>
</dbReference>
<accession>A0AAV7ULT3</accession>
<feature type="region of interest" description="Disordered" evidence="6">
    <location>
        <begin position="1"/>
        <end position="131"/>
    </location>
</feature>
<keyword evidence="1" id="KW-0479">Metal-binding</keyword>
<dbReference type="InterPro" id="IPR058030">
    <property type="entry name" value="TRIM8/14/16/25/29/45/65_CC"/>
</dbReference>
<dbReference type="InterPro" id="IPR051051">
    <property type="entry name" value="E3_ubiq-ligase_TRIM/RNF"/>
</dbReference>
<keyword evidence="9" id="KW-1185">Reference proteome</keyword>
<feature type="compositionally biased region" description="Basic and acidic residues" evidence="6">
    <location>
        <begin position="83"/>
        <end position="96"/>
    </location>
</feature>
<evidence type="ECO:0000259" key="7">
    <source>
        <dbReference type="PROSITE" id="PS50119"/>
    </source>
</evidence>
<dbReference type="CDD" id="cd19840">
    <property type="entry name" value="Bbox1_TRIM29"/>
    <property type="match status" value="1"/>
</dbReference>
<organism evidence="8 9">
    <name type="scientific">Pleurodeles waltl</name>
    <name type="common">Iberian ribbed newt</name>
    <dbReference type="NCBI Taxonomy" id="8319"/>
    <lineage>
        <taxon>Eukaryota</taxon>
        <taxon>Metazoa</taxon>
        <taxon>Chordata</taxon>
        <taxon>Craniata</taxon>
        <taxon>Vertebrata</taxon>
        <taxon>Euteleostomi</taxon>
        <taxon>Amphibia</taxon>
        <taxon>Batrachia</taxon>
        <taxon>Caudata</taxon>
        <taxon>Salamandroidea</taxon>
        <taxon>Salamandridae</taxon>
        <taxon>Pleurodelinae</taxon>
        <taxon>Pleurodeles</taxon>
    </lineage>
</organism>
<gene>
    <name evidence="8" type="ORF">NDU88_006504</name>
</gene>
<name>A0AAV7ULT3_PLEWA</name>
<dbReference type="Gene3D" id="3.30.160.60">
    <property type="entry name" value="Classic Zinc Finger"/>
    <property type="match status" value="1"/>
</dbReference>
<dbReference type="Pfam" id="PF25600">
    <property type="entry name" value="TRIM_CC"/>
    <property type="match status" value="1"/>
</dbReference>
<sequence>MEAEDLKTTNGTTTILEEEEETPNHNHDEAGNDEMLNSTTKEISDLKIANGSGPAGENTTGPSSSEQGELHANHASPEPSDTATRRYSLDLLDSKAGRFSPDQTDSKVSRYSFEAGDSRSIRFSPDPIDSRASRFTLDTRINRISPDMNKARGSRFAPEQAETVNANRPEAVAEVKKTSRYTVESGDFKAQSAYSAEPPSPQTAPRPGNETEDGSRNNRRNFELGDVIADDVLCDSCIEGKKKAVRSCLVCQTSFCDVHLKPHLEGAAFRDHKLLDPIKDFEARKCQLHSKTMELFCQADQVCICYLCMFQEHKNHNTVTVEAEKYVKEAELSEIQEQLHLQILDVGDEEEKWQKEKDRIKNYTTNQKSAVDNSFKDLMRELQRQRDEVMVGLDQKEREAMENVEHIVNELEGKREQLQMRQHDGAKLLLTTDAVLFLQEFQVVIRNAPPIPPLPTYSVILEGEKLTQSMAGLRDDLIGVCRKHVDKVLKTDLSRNLIEKNNPDNRYMMKDYSSGWNQSDSYNRFTSLLSAPGRTFPDSPSAQALSGLYGTQGPYNNLRQWESSPIQSLEDNSASSSLSYPYQNMGQVTTEVSKQTESSLYSTYPMITRHQTTKPQTQTWKSSKQSLLSHQRPFYVNKGKAANSTDPQ</sequence>
<evidence type="ECO:0000256" key="1">
    <source>
        <dbReference type="ARBA" id="ARBA00022723"/>
    </source>
</evidence>
<dbReference type="PROSITE" id="PS50119">
    <property type="entry name" value="ZF_BBOX"/>
    <property type="match status" value="1"/>
</dbReference>
<comment type="caution">
    <text evidence="8">The sequence shown here is derived from an EMBL/GenBank/DDBJ whole genome shotgun (WGS) entry which is preliminary data.</text>
</comment>
<feature type="region of interest" description="Disordered" evidence="6">
    <location>
        <begin position="148"/>
        <end position="171"/>
    </location>
</feature>
<evidence type="ECO:0000256" key="5">
    <source>
        <dbReference type="SAM" id="Coils"/>
    </source>
</evidence>
<feature type="domain" description="B box-type" evidence="7">
    <location>
        <begin position="281"/>
        <end position="321"/>
    </location>
</feature>